<keyword evidence="3" id="KW-0677">Repeat</keyword>
<feature type="repeat" description="WD" evidence="7">
    <location>
        <begin position="493"/>
        <end position="534"/>
    </location>
</feature>
<dbReference type="GO" id="GO:0006367">
    <property type="term" value="P:transcription initiation at RNA polymerase II promoter"/>
    <property type="evidence" value="ECO:0007669"/>
    <property type="project" value="TreeGrafter"/>
</dbReference>
<proteinExistence type="predicted"/>
<evidence type="ECO:0000256" key="3">
    <source>
        <dbReference type="ARBA" id="ARBA00022737"/>
    </source>
</evidence>
<evidence type="ECO:0000313" key="10">
    <source>
        <dbReference type="EMBL" id="KAJ5067857.1"/>
    </source>
</evidence>
<keyword evidence="4" id="KW-0805">Transcription regulation</keyword>
<dbReference type="InterPro" id="IPR007582">
    <property type="entry name" value="TFIID_NTD2"/>
</dbReference>
<dbReference type="AlphaFoldDB" id="A0A9Q0R590"/>
<feature type="compositionally biased region" description="Basic and acidic residues" evidence="8">
    <location>
        <begin position="327"/>
        <end position="337"/>
    </location>
</feature>
<evidence type="ECO:0000256" key="5">
    <source>
        <dbReference type="ARBA" id="ARBA00023163"/>
    </source>
</evidence>
<dbReference type="SUPFAM" id="SSF50978">
    <property type="entry name" value="WD40 repeat-like"/>
    <property type="match status" value="1"/>
</dbReference>
<dbReference type="PROSITE" id="PS00678">
    <property type="entry name" value="WD_REPEATS_1"/>
    <property type="match status" value="2"/>
</dbReference>
<dbReference type="InterPro" id="IPR036322">
    <property type="entry name" value="WD40_repeat_dom_sf"/>
</dbReference>
<dbReference type="Pfam" id="PF04494">
    <property type="entry name" value="TFIID_NTD2"/>
    <property type="match status" value="1"/>
</dbReference>
<evidence type="ECO:0000313" key="11">
    <source>
        <dbReference type="Proteomes" id="UP001149090"/>
    </source>
</evidence>
<feature type="repeat" description="WD" evidence="7">
    <location>
        <begin position="450"/>
        <end position="491"/>
    </location>
</feature>
<dbReference type="Gene3D" id="2.130.10.10">
    <property type="entry name" value="YVTN repeat-like/Quinoprotein amine dehydrogenase"/>
    <property type="match status" value="3"/>
</dbReference>
<comment type="caution">
    <text evidence="10">The sequence shown here is derived from an EMBL/GenBank/DDBJ whole genome shotgun (WGS) entry which is preliminary data.</text>
</comment>
<feature type="region of interest" description="Disordered" evidence="8">
    <location>
        <begin position="318"/>
        <end position="337"/>
    </location>
</feature>
<dbReference type="InterPro" id="IPR015943">
    <property type="entry name" value="WD40/YVTN_repeat-like_dom_sf"/>
</dbReference>
<keyword evidence="2 7" id="KW-0853">WD repeat</keyword>
<feature type="repeat" description="WD" evidence="7">
    <location>
        <begin position="408"/>
        <end position="439"/>
    </location>
</feature>
<dbReference type="SUPFAM" id="SSF160897">
    <property type="entry name" value="Taf5 N-terminal domain-like"/>
    <property type="match status" value="1"/>
</dbReference>
<protein>
    <submittedName>
        <fullName evidence="10">Transcription initiation factor tfiid</fullName>
    </submittedName>
</protein>
<reference evidence="10" key="1">
    <citation type="submission" date="2022-10" db="EMBL/GenBank/DDBJ databases">
        <title>Novel sulphate-reducing endosymbionts in the free-living metamonad Anaeramoeba.</title>
        <authorList>
            <person name="Jerlstrom-Hultqvist J."/>
            <person name="Cepicka I."/>
            <person name="Gallot-Lavallee L."/>
            <person name="Salas-Leiva D."/>
            <person name="Curtis B.A."/>
            <person name="Zahonova K."/>
            <person name="Pipaliya S."/>
            <person name="Dacks J."/>
            <person name="Roger A.J."/>
        </authorList>
    </citation>
    <scope>NUCLEOTIDE SEQUENCE</scope>
    <source>
        <strain evidence="10">BMAN</strain>
    </source>
</reference>
<dbReference type="GO" id="GO:0016251">
    <property type="term" value="F:RNA polymerase II general transcription initiation factor activity"/>
    <property type="evidence" value="ECO:0007669"/>
    <property type="project" value="TreeGrafter"/>
</dbReference>
<name>A0A9Q0R590_ANAIG</name>
<evidence type="ECO:0000256" key="7">
    <source>
        <dbReference type="PROSITE-ProRule" id="PRU00221"/>
    </source>
</evidence>
<evidence type="ECO:0000256" key="1">
    <source>
        <dbReference type="ARBA" id="ARBA00004123"/>
    </source>
</evidence>
<dbReference type="OrthoDB" id="10266330at2759"/>
<comment type="subcellular location">
    <subcellularLocation>
        <location evidence="1">Nucleus</location>
    </subcellularLocation>
</comment>
<keyword evidence="11" id="KW-1185">Reference proteome</keyword>
<dbReference type="CDD" id="cd08044">
    <property type="entry name" value="TAF5_NTD2"/>
    <property type="match status" value="1"/>
</dbReference>
<evidence type="ECO:0000259" key="9">
    <source>
        <dbReference type="Pfam" id="PF04494"/>
    </source>
</evidence>
<dbReference type="PANTHER" id="PTHR19879:SF1">
    <property type="entry name" value="CANNONBALL-RELATED"/>
    <property type="match status" value="1"/>
</dbReference>
<dbReference type="SMART" id="SM00320">
    <property type="entry name" value="WD40"/>
    <property type="match status" value="6"/>
</dbReference>
<dbReference type="InterPro" id="IPR001680">
    <property type="entry name" value="WD40_rpt"/>
</dbReference>
<dbReference type="InterPro" id="IPR019775">
    <property type="entry name" value="WD40_repeat_CS"/>
</dbReference>
<gene>
    <name evidence="10" type="ORF">M0811_03047</name>
</gene>
<dbReference type="PROSITE" id="PS50294">
    <property type="entry name" value="WD_REPEATS_REGION"/>
    <property type="match status" value="4"/>
</dbReference>
<dbReference type="Proteomes" id="UP001149090">
    <property type="component" value="Unassembled WGS sequence"/>
</dbReference>
<sequence>MDLTQQIQEEADNITKYMGYNNKKISNEPLSIEKYMACLKIQQDTVIYDNILTYNIAETSSQAYEESYSSLFKWVSKATDKIKVELELLLYPIFIHCFLDLMENENFIEAQNFFTKHQIFHQKIHGKELKEIYSNSNSDPSEIQKRFRTQKYKVLISLVSFELFVSFLQKKRFMLLLKIAKLYLNITIVDIHWTDSPLEKSIIDYESPELFQKWLTEIEDPPLFELLNFHERKFPLEKLNDIAQKFEKISERISLLNKNFPSVFFSSLPNFQNKISCAQMAPNQTCIVAGFSDSTIKTWKLSEDPYLFYLKKNKNQNKNQNQNNIKNKNEEKSEVKESIEIEAEVEDVPKMEIEENIYEETPSFTMVGHHGPVHAIRFSENSELILSCSQDKSVRLWKYGEKTNLAVYKGHHYAVWDVQFSPLGYYFATGSFDKTARLWATDRTFPIRVFVGHLADVDCVTFHPNCNYIASGSSDCSIRIWDIQSSNCVRILNNEHKVGVTSVAFSPQGNFLASGDENGEVVVWDIGQGEAVYKFGSKKPIISNSLQIGSKKQAIWSLQFSPFDGNILVAGTQDSSIRFFDLSSYISDPSHDLSTPNNSLVHVGFSSREILRAVGIRNVD</sequence>
<dbReference type="GO" id="GO:0005669">
    <property type="term" value="C:transcription factor TFIID complex"/>
    <property type="evidence" value="ECO:0007669"/>
    <property type="project" value="TreeGrafter"/>
</dbReference>
<keyword evidence="5" id="KW-0804">Transcription</keyword>
<evidence type="ECO:0000256" key="2">
    <source>
        <dbReference type="ARBA" id="ARBA00022574"/>
    </source>
</evidence>
<dbReference type="CDD" id="cd00200">
    <property type="entry name" value="WD40"/>
    <property type="match status" value="1"/>
</dbReference>
<feature type="repeat" description="WD" evidence="7">
    <location>
        <begin position="366"/>
        <end position="407"/>
    </location>
</feature>
<dbReference type="PRINTS" id="PR00320">
    <property type="entry name" value="GPROTEINBRPT"/>
</dbReference>
<feature type="domain" description="TFIID subunit TAF5 NTD2" evidence="9">
    <location>
        <begin position="59"/>
        <end position="181"/>
    </location>
</feature>
<dbReference type="InterPro" id="IPR020472">
    <property type="entry name" value="WD40_PAC1"/>
</dbReference>
<dbReference type="PROSITE" id="PS50082">
    <property type="entry name" value="WD_REPEATS_2"/>
    <property type="match status" value="4"/>
</dbReference>
<dbReference type="InterPro" id="IPR037264">
    <property type="entry name" value="TFIID_NTD2_sf"/>
</dbReference>
<accession>A0A9Q0R590</accession>
<evidence type="ECO:0000256" key="4">
    <source>
        <dbReference type="ARBA" id="ARBA00023015"/>
    </source>
</evidence>
<keyword evidence="6" id="KW-0539">Nucleus</keyword>
<dbReference type="Gene3D" id="1.25.40.500">
    <property type="entry name" value="TFIID subunit TAF5, NTD2 domain"/>
    <property type="match status" value="1"/>
</dbReference>
<dbReference type="PANTHER" id="PTHR19879">
    <property type="entry name" value="TRANSCRIPTION INITIATION FACTOR TFIID"/>
    <property type="match status" value="1"/>
</dbReference>
<dbReference type="EMBL" id="JAPDFW010000125">
    <property type="protein sequence ID" value="KAJ5067857.1"/>
    <property type="molecule type" value="Genomic_DNA"/>
</dbReference>
<dbReference type="Pfam" id="PF00400">
    <property type="entry name" value="WD40"/>
    <property type="match status" value="6"/>
</dbReference>
<evidence type="ECO:0000256" key="6">
    <source>
        <dbReference type="ARBA" id="ARBA00023242"/>
    </source>
</evidence>
<organism evidence="10 11">
    <name type="scientific">Anaeramoeba ignava</name>
    <name type="common">Anaerobic marine amoeba</name>
    <dbReference type="NCBI Taxonomy" id="1746090"/>
    <lineage>
        <taxon>Eukaryota</taxon>
        <taxon>Metamonada</taxon>
        <taxon>Anaeramoebidae</taxon>
        <taxon>Anaeramoeba</taxon>
    </lineage>
</organism>
<evidence type="ECO:0000256" key="8">
    <source>
        <dbReference type="SAM" id="MobiDB-lite"/>
    </source>
</evidence>